<evidence type="ECO:0000256" key="1">
    <source>
        <dbReference type="ARBA" id="ARBA00022555"/>
    </source>
</evidence>
<keyword evidence="2 5" id="KW-0699">rRNA-binding</keyword>
<keyword evidence="8" id="KW-1185">Reference proteome</keyword>
<evidence type="ECO:0000256" key="5">
    <source>
        <dbReference type="HAMAP-Rule" id="MF_00844"/>
    </source>
</evidence>
<dbReference type="Gene3D" id="2.30.310.10">
    <property type="entry name" value="ibrinogen binding protein from staphylococcus aureus domain"/>
    <property type="match status" value="1"/>
</dbReference>
<dbReference type="InterPro" id="IPR043682">
    <property type="entry name" value="RqcH_bacterial"/>
</dbReference>
<dbReference type="PANTHER" id="PTHR15239">
    <property type="entry name" value="NUCLEAR EXPORT MEDIATOR FACTOR NEMF"/>
    <property type="match status" value="1"/>
</dbReference>
<dbReference type="HOGENOM" id="CLU_022481_1_0_3"/>
<dbReference type="GO" id="GO:0019843">
    <property type="term" value="F:rRNA binding"/>
    <property type="evidence" value="ECO:0007669"/>
    <property type="project" value="UniProtKB-UniRule"/>
</dbReference>
<dbReference type="GO" id="GO:0043023">
    <property type="term" value="F:ribosomal large subunit binding"/>
    <property type="evidence" value="ECO:0007669"/>
    <property type="project" value="UniProtKB-UniRule"/>
</dbReference>
<dbReference type="InterPro" id="IPR051608">
    <property type="entry name" value="RQC_Subunit_NEMF"/>
</dbReference>
<dbReference type="RefSeq" id="WP_006102753.1">
    <property type="nucleotide sequence ID" value="NZ_DS989855.1"/>
</dbReference>
<evidence type="ECO:0000313" key="7">
    <source>
        <dbReference type="EMBL" id="EDX73991.1"/>
    </source>
</evidence>
<dbReference type="PANTHER" id="PTHR15239:SF6">
    <property type="entry name" value="RIBOSOME QUALITY CONTROL COMPLEX SUBUNIT NEMF"/>
    <property type="match status" value="1"/>
</dbReference>
<organism evidence="7 8">
    <name type="scientific">Coleofasciculus chthonoplastes PCC 7420</name>
    <dbReference type="NCBI Taxonomy" id="118168"/>
    <lineage>
        <taxon>Bacteria</taxon>
        <taxon>Bacillati</taxon>
        <taxon>Cyanobacteriota</taxon>
        <taxon>Cyanophyceae</taxon>
        <taxon>Coleofasciculales</taxon>
        <taxon>Coleofasciculaceae</taxon>
        <taxon>Coleofasciculus</taxon>
    </lineage>
</organism>
<evidence type="ECO:0000313" key="8">
    <source>
        <dbReference type="Proteomes" id="UP000003835"/>
    </source>
</evidence>
<evidence type="ECO:0000259" key="6">
    <source>
        <dbReference type="Pfam" id="PF05670"/>
    </source>
</evidence>
<feature type="domain" description="NFACT RNA-binding" evidence="6">
    <location>
        <begin position="504"/>
        <end position="597"/>
    </location>
</feature>
<keyword evidence="4 5" id="KW-0648">Protein biosynthesis</keyword>
<evidence type="ECO:0000256" key="3">
    <source>
        <dbReference type="ARBA" id="ARBA00022884"/>
    </source>
</evidence>
<accession>B4VVL3</accession>
<keyword evidence="1 5" id="KW-0820">tRNA-binding</keyword>
<protein>
    <recommendedName>
        <fullName evidence="5">Rqc2 homolog RqcH</fullName>
        <shortName evidence="5">RqcH</shortName>
    </recommendedName>
</protein>
<comment type="function">
    <text evidence="5">Key component of the ribosome quality control system (RQC), a ribosome-associated complex that mediates the extraction of incompletely synthesized nascent chains from stalled ribosomes and their subsequent degradation. RqcH recruits Ala-charged tRNA, and with RqcP directs the elongation of stalled nascent chains on 50S ribosomal subunits, leading to non-templated C-terminal alanine extensions (Ala tail). The Ala tail promotes nascent chain degradation. May add between 1 and at least 8 Ala residues. Binds to stalled 50S ribosomal subunits.</text>
</comment>
<dbReference type="Pfam" id="PF05833">
    <property type="entry name" value="NFACT_N"/>
    <property type="match status" value="1"/>
</dbReference>
<dbReference type="GO" id="GO:0000049">
    <property type="term" value="F:tRNA binding"/>
    <property type="evidence" value="ECO:0007669"/>
    <property type="project" value="UniProtKB-UniRule"/>
</dbReference>
<reference evidence="7 8" key="1">
    <citation type="submission" date="2008-07" db="EMBL/GenBank/DDBJ databases">
        <authorList>
            <person name="Tandeau de Marsac N."/>
            <person name="Ferriera S."/>
            <person name="Johnson J."/>
            <person name="Kravitz S."/>
            <person name="Beeson K."/>
            <person name="Sutton G."/>
            <person name="Rogers Y.-H."/>
            <person name="Friedman R."/>
            <person name="Frazier M."/>
            <person name="Venter J.C."/>
        </authorList>
    </citation>
    <scope>NUCLEOTIDE SEQUENCE [LARGE SCALE GENOMIC DNA]</scope>
    <source>
        <strain evidence="7 8">PCC 7420</strain>
    </source>
</reference>
<dbReference type="InterPro" id="IPR008532">
    <property type="entry name" value="NFACT_RNA-bd"/>
</dbReference>
<comment type="subunit">
    <text evidence="5">Associates with stalled 50S ribosomal subunits. Binds to RqcP.</text>
</comment>
<dbReference type="OrthoDB" id="9766163at2"/>
<dbReference type="STRING" id="118168.MC7420_5871"/>
<dbReference type="AlphaFoldDB" id="B4VVL3"/>
<sequence>MQQVDFTTLTAACAELQAGWIPGRLEKVYQRDRFTIALCLRTLQGRGWLTVAWHPQAARICLADPPPRLPDTFTFSDQLRHQLNGLALVGIQFIAPWERVLDLQFARRPGDPILWHLYVEIMGKYSNVILTDDKNIIVTAAHQVSSQQSSVRPIQTGQPYEHPPALLGDLPSLSESQERWQERVSLVPGALKRQLLKSYRGLSPALVRSMIQAADLDPNQSTETLKTEDWQRLFQCWQEWLWALEKWGQVVGASFTDNVLEKTDHLTKPALVGEAGGGFSHIGVTTNDNNQTRPYTMKPGWTEDGYNVLGWGVVKPAPNVQVLLHHYYTDQLNRQEFSRLHNQLTQKVNNFLVRSRSKALGFEQRLQQSEQADEYRQQADLLMAHLQDWQPGMNQITVLDFETNQPLTISLDPDKNAVQNAQALYKRHQKLKRARLAVVPLLQEVQGEVEYLEQVEASLIQIDRYTTPEDLQALQEIREELIGQGYLDVRDQRSRDVTEASEPYRYRTPSGFELLIGRNNRQNDQLTFRTAGDYDLWFHTQEIAGSHVLLRLDPGAVADEADLQFAADLAAHYSRGRQSDVVPVVYTEPKYVYKPKGAKPGMAIYKRERIVWGRPQQAEHYRTADISG</sequence>
<dbReference type="EMBL" id="DS989855">
    <property type="protein sequence ID" value="EDX73991.1"/>
    <property type="molecule type" value="Genomic_DNA"/>
</dbReference>
<dbReference type="GO" id="GO:0072344">
    <property type="term" value="P:rescue of stalled ribosome"/>
    <property type="evidence" value="ECO:0007669"/>
    <property type="project" value="UniProtKB-UniRule"/>
</dbReference>
<dbReference type="Pfam" id="PF05670">
    <property type="entry name" value="NFACT-R_1"/>
    <property type="match status" value="1"/>
</dbReference>
<gene>
    <name evidence="5" type="primary">rqcH</name>
    <name evidence="7" type="ORF">MC7420_5871</name>
</gene>
<evidence type="ECO:0000256" key="2">
    <source>
        <dbReference type="ARBA" id="ARBA00022730"/>
    </source>
</evidence>
<proteinExistence type="inferred from homology"/>
<dbReference type="Proteomes" id="UP000003835">
    <property type="component" value="Unassembled WGS sequence"/>
</dbReference>
<evidence type="ECO:0000256" key="4">
    <source>
        <dbReference type="ARBA" id="ARBA00022917"/>
    </source>
</evidence>
<keyword evidence="3 5" id="KW-0694">RNA-binding</keyword>
<name>B4VVL3_9CYAN</name>
<comment type="similarity">
    <text evidence="5">Belongs to the NEMF family.</text>
</comment>
<dbReference type="GO" id="GO:1990112">
    <property type="term" value="C:RQC complex"/>
    <property type="evidence" value="ECO:0007669"/>
    <property type="project" value="TreeGrafter"/>
</dbReference>
<dbReference type="HAMAP" id="MF_00844_B">
    <property type="entry name" value="RqcH_B"/>
    <property type="match status" value="1"/>
</dbReference>
<dbReference type="eggNOG" id="COG1293">
    <property type="taxonomic scope" value="Bacteria"/>
</dbReference>